<dbReference type="EMBL" id="PQGG01000009">
    <property type="protein sequence ID" value="POP54004.1"/>
    <property type="molecule type" value="Genomic_DNA"/>
</dbReference>
<comment type="caution">
    <text evidence="3">The sequence shown here is derived from an EMBL/GenBank/DDBJ whole genome shotgun (WGS) entry which is preliminary data.</text>
</comment>
<dbReference type="InterPro" id="IPR002192">
    <property type="entry name" value="PPDK_AMP/ATP-bd"/>
</dbReference>
<dbReference type="Pfam" id="PF00391">
    <property type="entry name" value="PEP-utilizers"/>
    <property type="match status" value="1"/>
</dbReference>
<gene>
    <name evidence="3" type="ORF">C0068_03965</name>
</gene>
<dbReference type="AlphaFoldDB" id="A0A2S4HJ31"/>
<dbReference type="PANTHER" id="PTHR43615:SF1">
    <property type="entry name" value="PPDK_N DOMAIN-CONTAINING PROTEIN"/>
    <property type="match status" value="1"/>
</dbReference>
<dbReference type="InterPro" id="IPR036637">
    <property type="entry name" value="Phosphohistidine_dom_sf"/>
</dbReference>
<dbReference type="Proteomes" id="UP000237222">
    <property type="component" value="Unassembled WGS sequence"/>
</dbReference>
<dbReference type="OrthoDB" id="9765468at2"/>
<reference evidence="3" key="1">
    <citation type="submission" date="2018-01" db="EMBL/GenBank/DDBJ databases">
        <authorList>
            <person name="Yu X.-D."/>
        </authorList>
    </citation>
    <scope>NUCLEOTIDE SEQUENCE</scope>
    <source>
        <strain evidence="3">ZX-21</strain>
    </source>
</reference>
<proteinExistence type="predicted"/>
<organism evidence="3 4">
    <name type="scientific">Zhongshania marina</name>
    <dbReference type="NCBI Taxonomy" id="2304603"/>
    <lineage>
        <taxon>Bacteria</taxon>
        <taxon>Pseudomonadati</taxon>
        <taxon>Pseudomonadota</taxon>
        <taxon>Gammaproteobacteria</taxon>
        <taxon>Cellvibrionales</taxon>
        <taxon>Spongiibacteraceae</taxon>
        <taxon>Zhongshania</taxon>
    </lineage>
</organism>
<feature type="domain" description="PEP-utilising enzyme mobile" evidence="1">
    <location>
        <begin position="716"/>
        <end position="787"/>
    </location>
</feature>
<dbReference type="PANTHER" id="PTHR43615">
    <property type="entry name" value="PHOSPHOENOLPYRUVATE SYNTHASE-RELATED"/>
    <property type="match status" value="1"/>
</dbReference>
<name>A0A2S4HJ31_9GAMM</name>
<dbReference type="Pfam" id="PF01326">
    <property type="entry name" value="PPDK_N"/>
    <property type="match status" value="1"/>
</dbReference>
<sequence length="792" mass="86409">MGMSIRWIQDIDLRVDEVGGKAAGLSKLIEWGLAIPAGFVIVDAKKDADAAAIAKYYQSMGSGKVAVRSSALGEDGSDHSFAGLYETVLDVEGEDALFEAVNRCVESLNSHRASEYRQHQDSDESSMCVVVQRMVDAQAAGVLFSVDPVSGRHDRLVIDAVAGLGEALVSGDETPDHYEYGIDNSHCYEELVNSAAILTEQQRLQLVQQARAAVTAAGEALDMEWAFDKEGTLYWLQARPITTVGSDLKELDTPIHPSDVLTRCNIGEMMPGASCPLTFSTTGRAIEYGMQHMHVSYAGRPAITDDWTQVAMCSGKMFLNMSGSAAAGATVLGIDVKSMGLSLCGRIVEELKPPAKRSIFIRLFGMVKMLRYLQTADAVIGDFKRRAAVFQIPVQGSSADLAKVLDESKDFFYEAFAVHLQSSTTSGFASNILQAMISGGQESSPEEEAEAGRLMAGARDVESAVLVDQLDEIVDEISRHPDAKSCFVEVSPELALHWLRGEGSGISHKFSTFLKRHGHRSYRELCVREVCWSDAPETLVTTMQVSVTARLMGNSSSVRPEAADISSLNRGLRWIVPKAHNAVRRREATKSLLVDITNRLKRGYRALGEQLVAENKLDDADLVFFFLHDELMAFVRDAAAPEVRRHWNQHTKMRRRALDFQNRLDFEEVCVGAPEPIYIRNKIHDTDAQIIGRPVSKGIVEARARVAFSVAEAAAIQPGEILVAPITDVGWTPYFSMIAGLVTDVGSAVSHGAVIAREYGLPAIVNTRSGTKIIKTGDMLRLNADTGVVTIL</sequence>
<dbReference type="Gene3D" id="3.30.1490.20">
    <property type="entry name" value="ATP-grasp fold, A domain"/>
    <property type="match status" value="1"/>
</dbReference>
<dbReference type="Gene3D" id="3.50.30.10">
    <property type="entry name" value="Phosphohistidine domain"/>
    <property type="match status" value="1"/>
</dbReference>
<dbReference type="InterPro" id="IPR051549">
    <property type="entry name" value="PEP_Utilizing_Enz"/>
</dbReference>
<dbReference type="InterPro" id="IPR008279">
    <property type="entry name" value="PEP-util_enz_mobile_dom"/>
</dbReference>
<dbReference type="Gene3D" id="3.30.470.20">
    <property type="entry name" value="ATP-grasp fold, B domain"/>
    <property type="match status" value="1"/>
</dbReference>
<evidence type="ECO:0000259" key="1">
    <source>
        <dbReference type="Pfam" id="PF00391"/>
    </source>
</evidence>
<keyword evidence="3" id="KW-0670">Pyruvate</keyword>
<dbReference type="SUPFAM" id="SSF52009">
    <property type="entry name" value="Phosphohistidine domain"/>
    <property type="match status" value="1"/>
</dbReference>
<evidence type="ECO:0000313" key="3">
    <source>
        <dbReference type="EMBL" id="POP54004.1"/>
    </source>
</evidence>
<dbReference type="InterPro" id="IPR013815">
    <property type="entry name" value="ATP_grasp_subdomain_1"/>
</dbReference>
<dbReference type="GO" id="GO:0016301">
    <property type="term" value="F:kinase activity"/>
    <property type="evidence" value="ECO:0007669"/>
    <property type="project" value="InterPro"/>
</dbReference>
<evidence type="ECO:0000313" key="4">
    <source>
        <dbReference type="Proteomes" id="UP000237222"/>
    </source>
</evidence>
<protein>
    <submittedName>
        <fullName evidence="3">Pyruvate, water dikinase</fullName>
    </submittedName>
</protein>
<accession>A0A2S4HJ31</accession>
<dbReference type="SUPFAM" id="SSF56059">
    <property type="entry name" value="Glutathione synthetase ATP-binding domain-like"/>
    <property type="match status" value="1"/>
</dbReference>
<dbReference type="GO" id="GO:0005524">
    <property type="term" value="F:ATP binding"/>
    <property type="evidence" value="ECO:0007669"/>
    <property type="project" value="InterPro"/>
</dbReference>
<feature type="domain" description="Pyruvate phosphate dikinase AMP/ATP-binding" evidence="2">
    <location>
        <begin position="51"/>
        <end position="246"/>
    </location>
</feature>
<evidence type="ECO:0000259" key="2">
    <source>
        <dbReference type="Pfam" id="PF01326"/>
    </source>
</evidence>